<dbReference type="AlphaFoldDB" id="A0AAW0FE79"/>
<evidence type="ECO:0000256" key="1">
    <source>
        <dbReference type="SAM" id="MobiDB-lite"/>
    </source>
</evidence>
<dbReference type="Gene3D" id="3.30.160.60">
    <property type="entry name" value="Classic Zinc Finger"/>
    <property type="match status" value="1"/>
</dbReference>
<sequence>MPRAQRTKLPSKHQRETKTQGCPVSTNNDQLTTVDMAYALGFGPQPSIPLQKIKAKMFWCSTCDETIQNVSDQARHWKNIHTNIGEFVGCPFCDLRFERILHNLIKHISGHFIKHRMKCTEALPSGIPCPGTFSSPKEWDSHRKKAHQRNYHAYLYTEEGSARNLRATHTPEIFEVVYNDFLRGCPKALSDCIASRETPPIEGAVLVFSPAGVPYFRVETEWKDLLDPTLRANMTRIQTSMGHRFCLEELKAIDQRFLPEASPSTSESSPDRYSSSLPPLTTRPSSMATAGPSNTSSPCQPMRSRELRADGYHAAPMRHPPFPSSSYGQSLPSSPREPSHQIEERRNCTTCRQDDPHTTANYSRFPTSTSSSSSSNLTEAFTSYPHPSLTAAREIIEERGGSTVRCQYDAYTTGYRSQFRIPTPPPSGSRKVRHPYPRCRLVPAHFPDRGEYSYDSMSPSPSLPPSPPPSLMYSSSSSLTSLPPHIGYRQSAVRDSPHYSGYTSKAVSRFSPYSRTVPATNDGYSRS</sequence>
<feature type="compositionally biased region" description="Basic and acidic residues" evidence="1">
    <location>
        <begin position="337"/>
        <end position="357"/>
    </location>
</feature>
<dbReference type="InterPro" id="IPR013087">
    <property type="entry name" value="Znf_C2H2_type"/>
</dbReference>
<dbReference type="EMBL" id="JASBNA010000096">
    <property type="protein sequence ID" value="KAK7677074.1"/>
    <property type="molecule type" value="Genomic_DNA"/>
</dbReference>
<comment type="caution">
    <text evidence="3">The sequence shown here is derived from an EMBL/GenBank/DDBJ whole genome shotgun (WGS) entry which is preliminary data.</text>
</comment>
<feature type="region of interest" description="Disordered" evidence="1">
    <location>
        <begin position="259"/>
        <end position="379"/>
    </location>
</feature>
<gene>
    <name evidence="3" type="ORF">QCA50_019972</name>
</gene>
<feature type="compositionally biased region" description="Low complexity" evidence="1">
    <location>
        <begin position="471"/>
        <end position="484"/>
    </location>
</feature>
<proteinExistence type="predicted"/>
<feature type="compositionally biased region" description="Basic residues" evidence="1">
    <location>
        <begin position="1"/>
        <end position="12"/>
    </location>
</feature>
<protein>
    <recommendedName>
        <fullName evidence="2">C2H2-type domain-containing protein</fullName>
    </recommendedName>
</protein>
<feature type="region of interest" description="Disordered" evidence="1">
    <location>
        <begin position="1"/>
        <end position="26"/>
    </location>
</feature>
<evidence type="ECO:0000313" key="3">
    <source>
        <dbReference type="EMBL" id="KAK7677074.1"/>
    </source>
</evidence>
<accession>A0AAW0FE79</accession>
<reference evidence="3 4" key="1">
    <citation type="submission" date="2022-09" db="EMBL/GenBank/DDBJ databases">
        <authorList>
            <person name="Palmer J.M."/>
        </authorList>
    </citation>
    <scope>NUCLEOTIDE SEQUENCE [LARGE SCALE GENOMIC DNA]</scope>
    <source>
        <strain evidence="3 4">DSM 7382</strain>
    </source>
</reference>
<feature type="compositionally biased region" description="Low complexity" evidence="1">
    <location>
        <begin position="324"/>
        <end position="334"/>
    </location>
</feature>
<name>A0AAW0FE79_9APHY</name>
<feature type="domain" description="C2H2-type" evidence="2">
    <location>
        <begin position="60"/>
        <end position="81"/>
    </location>
</feature>
<evidence type="ECO:0000259" key="2">
    <source>
        <dbReference type="PROSITE" id="PS00028"/>
    </source>
</evidence>
<feature type="compositionally biased region" description="Pro residues" evidence="1">
    <location>
        <begin position="461"/>
        <end position="470"/>
    </location>
</feature>
<dbReference type="Proteomes" id="UP001385951">
    <property type="component" value="Unassembled WGS sequence"/>
</dbReference>
<keyword evidence="4" id="KW-1185">Reference proteome</keyword>
<feature type="compositionally biased region" description="Polar residues" evidence="1">
    <location>
        <begin position="287"/>
        <end position="299"/>
    </location>
</feature>
<feature type="compositionally biased region" description="Low complexity" evidence="1">
    <location>
        <begin position="262"/>
        <end position="286"/>
    </location>
</feature>
<organism evidence="3 4">
    <name type="scientific">Cerrena zonata</name>
    <dbReference type="NCBI Taxonomy" id="2478898"/>
    <lineage>
        <taxon>Eukaryota</taxon>
        <taxon>Fungi</taxon>
        <taxon>Dikarya</taxon>
        <taxon>Basidiomycota</taxon>
        <taxon>Agaricomycotina</taxon>
        <taxon>Agaricomycetes</taxon>
        <taxon>Polyporales</taxon>
        <taxon>Cerrenaceae</taxon>
        <taxon>Cerrena</taxon>
    </lineage>
</organism>
<dbReference type="PROSITE" id="PS00028">
    <property type="entry name" value="ZINC_FINGER_C2H2_1"/>
    <property type="match status" value="1"/>
</dbReference>
<feature type="region of interest" description="Disordered" evidence="1">
    <location>
        <begin position="450"/>
        <end position="505"/>
    </location>
</feature>
<evidence type="ECO:0000313" key="4">
    <source>
        <dbReference type="Proteomes" id="UP001385951"/>
    </source>
</evidence>